<evidence type="ECO:0000313" key="1">
    <source>
        <dbReference type="EMBL" id="POB01092.1"/>
    </source>
</evidence>
<proteinExistence type="predicted"/>
<dbReference type="AlphaFoldDB" id="A0A2P4ER52"/>
<organism evidence="1 2">
    <name type="scientific">Halopseudomonas oceani</name>
    <dbReference type="NCBI Taxonomy" id="1708783"/>
    <lineage>
        <taxon>Bacteria</taxon>
        <taxon>Pseudomonadati</taxon>
        <taxon>Pseudomonadota</taxon>
        <taxon>Gammaproteobacteria</taxon>
        <taxon>Pseudomonadales</taxon>
        <taxon>Pseudomonadaceae</taxon>
        <taxon>Halopseudomonas</taxon>
    </lineage>
</organism>
<keyword evidence="1" id="KW-0378">Hydrolase</keyword>
<accession>A0A2P4ER52</accession>
<dbReference type="GO" id="GO:0016787">
    <property type="term" value="F:hydrolase activity"/>
    <property type="evidence" value="ECO:0007669"/>
    <property type="project" value="UniProtKB-KW"/>
</dbReference>
<keyword evidence="2" id="KW-1185">Reference proteome</keyword>
<dbReference type="InterPro" id="IPR029058">
    <property type="entry name" value="AB_hydrolase_fold"/>
</dbReference>
<name>A0A2P4ER52_9GAMM</name>
<dbReference type="SUPFAM" id="SSF53474">
    <property type="entry name" value="alpha/beta-Hydrolases"/>
    <property type="match status" value="1"/>
</dbReference>
<reference evidence="1 2" key="1">
    <citation type="submission" date="2018-01" db="EMBL/GenBank/DDBJ databases">
        <title>Draft genome of the type strain Pseudomonas oceani DSM 100277 isolated from the deep water in Okinawa trough, northwestern Pacific Ocean.</title>
        <authorList>
            <person name="Gomila M."/>
            <person name="Mulet M."/>
            <person name="Garcia-Valdes E."/>
            <person name="Lalucat J."/>
        </authorList>
    </citation>
    <scope>NUCLEOTIDE SEQUENCE [LARGE SCALE GENOMIC DNA]</scope>
    <source>
        <strain evidence="1 2">DSM 100277</strain>
    </source>
</reference>
<gene>
    <name evidence="1" type="ORF">C1949_17380</name>
</gene>
<dbReference type="Proteomes" id="UP000243451">
    <property type="component" value="Unassembled WGS sequence"/>
</dbReference>
<dbReference type="OrthoDB" id="7197847at2"/>
<protein>
    <submittedName>
        <fullName evidence="1">Alpha/beta hydrolase</fullName>
    </submittedName>
</protein>
<sequence>MHDSRTFTAELPVTLPSALQGSQIYFGKYDALQGEAIYAVEVPNNWDGRGVIMWTHGYAGTGAELDVPMPSDGWREAVINAGYAWAASSYSANWYDARAGIEDTNKLALNFVDYVERDYSQRLDTPSQYLISGISMGGHIAAAAVDRENLERTLFQVPYAGAAPFCQSDQNEFQWLGDYTRLMLQIAGYDEEDYPQFRDLAGTFEPYFTIERIATAGPMVTALFNTYPGGSPNWGSPKNPDGQRLIDIARNLTGGERPVFAQGFNFIFNDVVLGTGGSDGTVNGILASNIYDNQTRVYRWTDDPTPTPEEELFNQNVPRLSADPNANPLRDDGVRWIPLVNGDFDVPVLTMHTLGDFYVPFRHQQLYLERAIDNGNDDLLVQRAIRAQSHCDFSAGEYSAAITDWLTWVNGGSKPAGDDVLDPVAIADADYGCRFTVGVRSGVPACTPPP</sequence>
<evidence type="ECO:0000313" key="2">
    <source>
        <dbReference type="Proteomes" id="UP000243451"/>
    </source>
</evidence>
<comment type="caution">
    <text evidence="1">The sequence shown here is derived from an EMBL/GenBank/DDBJ whole genome shotgun (WGS) entry which is preliminary data.</text>
</comment>
<dbReference type="EMBL" id="PPSK01000024">
    <property type="protein sequence ID" value="POB01092.1"/>
    <property type="molecule type" value="Genomic_DNA"/>
</dbReference>
<dbReference type="Gene3D" id="3.40.50.1820">
    <property type="entry name" value="alpha/beta hydrolase"/>
    <property type="match status" value="1"/>
</dbReference>